<evidence type="ECO:0000256" key="1">
    <source>
        <dbReference type="ARBA" id="ARBA00022729"/>
    </source>
</evidence>
<dbReference type="Pfam" id="PF26580">
    <property type="entry name" value="Mtb12_C"/>
    <property type="match status" value="1"/>
</dbReference>
<dbReference type="Proteomes" id="UP001456513">
    <property type="component" value="Unassembled WGS sequence"/>
</dbReference>
<evidence type="ECO:0000313" key="4">
    <source>
        <dbReference type="EMBL" id="MEK8073536.1"/>
    </source>
</evidence>
<reference evidence="4 5" key="1">
    <citation type="submission" date="2024-03" db="EMBL/GenBank/DDBJ databases">
        <title>Rhodococcus navarretei sp. nov. and Pseudarthrobacter quantumdoti sp. nov., two new species with the ability to biosynthesize Quantum Dots isolated from soil samples at Union Glacier, Antarctica.</title>
        <authorList>
            <person name="Vargas M."/>
        </authorList>
    </citation>
    <scope>NUCLEOTIDE SEQUENCE [LARGE SCALE GENOMIC DNA]</scope>
    <source>
        <strain evidence="4 5">EXRC-4A-4</strain>
    </source>
</reference>
<accession>A0ABU9D1Q7</accession>
<comment type="similarity">
    <text evidence="2">Belongs to the MTB12 family.</text>
</comment>
<protein>
    <recommendedName>
        <fullName evidence="3">Low molecular weight antigen MTB12-like C-terminal domain-containing protein</fullName>
    </recommendedName>
</protein>
<dbReference type="InterPro" id="IPR058644">
    <property type="entry name" value="Mtb12-like_C"/>
</dbReference>
<gene>
    <name evidence="4" type="ORF">AABD04_22065</name>
</gene>
<dbReference type="PROSITE" id="PS51257">
    <property type="entry name" value="PROKAR_LIPOPROTEIN"/>
    <property type="match status" value="1"/>
</dbReference>
<proteinExistence type="inferred from homology"/>
<feature type="domain" description="Low molecular weight antigen MTB12-like C-terminal" evidence="3">
    <location>
        <begin position="46"/>
        <end position="152"/>
    </location>
</feature>
<evidence type="ECO:0000313" key="5">
    <source>
        <dbReference type="Proteomes" id="UP001456513"/>
    </source>
</evidence>
<comment type="caution">
    <text evidence="4">The sequence shown here is derived from an EMBL/GenBank/DDBJ whole genome shotgun (WGS) entry which is preliminary data.</text>
</comment>
<evidence type="ECO:0000259" key="3">
    <source>
        <dbReference type="Pfam" id="PF26580"/>
    </source>
</evidence>
<keyword evidence="5" id="KW-1185">Reference proteome</keyword>
<sequence length="159" mass="16857">MRRVGLGAIISIVFGCACAPVDEPQLPTASVRSTQFATPPPPVTDPVPSGEQLTALFAASVNYSVREEDRARLFDGPTERNVSLARAWGAQPDPQHIEFTSVEVTGPDTVDASGKGSFGGLDSYSVGPIPFVRFENEWKVSRAFACRVVGAFDGPDACA</sequence>
<dbReference type="EMBL" id="JBBPCN010000001">
    <property type="protein sequence ID" value="MEK8073536.1"/>
    <property type="molecule type" value="Genomic_DNA"/>
</dbReference>
<evidence type="ECO:0000256" key="2">
    <source>
        <dbReference type="ARBA" id="ARBA00093774"/>
    </source>
</evidence>
<organism evidence="4 5">
    <name type="scientific">Rhodococcus navarretei</name>
    <dbReference type="NCBI Taxonomy" id="3128981"/>
    <lineage>
        <taxon>Bacteria</taxon>
        <taxon>Bacillati</taxon>
        <taxon>Actinomycetota</taxon>
        <taxon>Actinomycetes</taxon>
        <taxon>Mycobacteriales</taxon>
        <taxon>Nocardiaceae</taxon>
        <taxon>Rhodococcus</taxon>
    </lineage>
</organism>
<name>A0ABU9D1Q7_9NOCA</name>
<dbReference type="RefSeq" id="WP_341442480.1">
    <property type="nucleotide sequence ID" value="NZ_JBBPCN010000001.1"/>
</dbReference>
<keyword evidence="1" id="KW-0732">Signal</keyword>